<dbReference type="Proteomes" id="UP000607435">
    <property type="component" value="Unassembled WGS sequence"/>
</dbReference>
<gene>
    <name evidence="2" type="ORF">H6H04_14295</name>
</gene>
<evidence type="ECO:0000313" key="2">
    <source>
        <dbReference type="EMBL" id="MBC3847564.1"/>
    </source>
</evidence>
<keyword evidence="1" id="KW-1133">Transmembrane helix</keyword>
<reference evidence="2 3" key="1">
    <citation type="submission" date="2020-08" db="EMBL/GenBank/DDBJ databases">
        <title>Winogradskyella ouciana sp. nov., isolated from the hadal seawater of the Mariana Trench.</title>
        <authorList>
            <person name="He X."/>
        </authorList>
    </citation>
    <scope>NUCLEOTIDE SEQUENCE [LARGE SCALE GENOMIC DNA]</scope>
    <source>
        <strain evidence="2 3">KCTC 22026</strain>
    </source>
</reference>
<evidence type="ECO:0000256" key="1">
    <source>
        <dbReference type="SAM" id="Phobius"/>
    </source>
</evidence>
<feature type="transmembrane region" description="Helical" evidence="1">
    <location>
        <begin position="270"/>
        <end position="291"/>
    </location>
</feature>
<keyword evidence="1" id="KW-0472">Membrane</keyword>
<protein>
    <submittedName>
        <fullName evidence="2">Uncharacterized protein</fullName>
    </submittedName>
</protein>
<dbReference type="RefSeq" id="WP_186846681.1">
    <property type="nucleotide sequence ID" value="NZ_JACOME010000005.1"/>
</dbReference>
<proteinExistence type="predicted"/>
<keyword evidence="1" id="KW-0812">Transmembrane</keyword>
<organism evidence="2 3">
    <name type="scientific">Winogradskyella echinorum</name>
    <dbReference type="NCBI Taxonomy" id="538189"/>
    <lineage>
        <taxon>Bacteria</taxon>
        <taxon>Pseudomonadati</taxon>
        <taxon>Bacteroidota</taxon>
        <taxon>Flavobacteriia</taxon>
        <taxon>Flavobacteriales</taxon>
        <taxon>Flavobacteriaceae</taxon>
        <taxon>Winogradskyella</taxon>
    </lineage>
</organism>
<dbReference type="EMBL" id="JACOME010000005">
    <property type="protein sequence ID" value="MBC3847564.1"/>
    <property type="molecule type" value="Genomic_DNA"/>
</dbReference>
<accession>A0ABR6Y4G9</accession>
<name>A0ABR6Y4G9_9FLAO</name>
<sequence>MKYYSYIDELNLGFEEFINLSPYKLKEIINQLSEQDTQYKTSIIRGIEDSVSRSYHLTIEKNIWLKNILFKRFEALKKNQIELNLEYIDYISGFKLFLELYIRPILPNLINQLIEKNELKLLFNILSQSDLFSKNCEKDIIGLLHNKVDYGVRYLNQNQINNPDEEIKYIKSYLFYEILNLYEPHFKEKLINLYDSITTISDQFDDYSNDPLFRYVSQAQVAFRKSQIDDVATKLVIDNNAENAKEYAYKYASEIKPSTSKSSYKRYQDLISIIGITTFVIILSTVAFNSLQKSDVEEKSFQTENYDTKKKRTTYDNRIRFYYSLKRITKKAKKTEVSTNEIEVQPFSNPFPKTFNLIANDTTVSNNTNVQIANKTNSDLIVFKMIKGVDESIYIPQAKTIYISLNPSDSLLFYSGTKFITSNLSNFKEDMVISDVYKVDKIDDASVSTINITPIDSLNKFKKRLISKEHIKTTDNIKLRKISLDNLYRIYYSKYAN</sequence>
<evidence type="ECO:0000313" key="3">
    <source>
        <dbReference type="Proteomes" id="UP000607435"/>
    </source>
</evidence>
<comment type="caution">
    <text evidence="2">The sequence shown here is derived from an EMBL/GenBank/DDBJ whole genome shotgun (WGS) entry which is preliminary data.</text>
</comment>
<keyword evidence="3" id="KW-1185">Reference proteome</keyword>